<evidence type="ECO:0000256" key="7">
    <source>
        <dbReference type="SAM" id="MobiDB-lite"/>
    </source>
</evidence>
<keyword evidence="12" id="KW-1185">Reference proteome</keyword>
<dbReference type="PROSITE" id="PS00211">
    <property type="entry name" value="ABC_TRANSPORTER_1"/>
    <property type="match status" value="1"/>
</dbReference>
<dbReference type="InterPro" id="IPR011527">
    <property type="entry name" value="ABC1_TM_dom"/>
</dbReference>
<reference evidence="11 12" key="1">
    <citation type="journal article" date="2010" name="Stand. Genomic Sci.">
        <title>Complete genome sequence of Haliangium ochraceum type strain (SMP-2).</title>
        <authorList>
            <consortium name="US DOE Joint Genome Institute (JGI-PGF)"/>
            <person name="Ivanova N."/>
            <person name="Daum C."/>
            <person name="Lang E."/>
            <person name="Abt B."/>
            <person name="Kopitz M."/>
            <person name="Saunders E."/>
            <person name="Lapidus A."/>
            <person name="Lucas S."/>
            <person name="Glavina Del Rio T."/>
            <person name="Nolan M."/>
            <person name="Tice H."/>
            <person name="Copeland A."/>
            <person name="Cheng J.F."/>
            <person name="Chen F."/>
            <person name="Bruce D."/>
            <person name="Goodwin L."/>
            <person name="Pitluck S."/>
            <person name="Mavromatis K."/>
            <person name="Pati A."/>
            <person name="Mikhailova N."/>
            <person name="Chen A."/>
            <person name="Palaniappan K."/>
            <person name="Land M."/>
            <person name="Hauser L."/>
            <person name="Chang Y.J."/>
            <person name="Jeffries C.D."/>
            <person name="Detter J.C."/>
            <person name="Brettin T."/>
            <person name="Rohde M."/>
            <person name="Goker M."/>
            <person name="Bristow J."/>
            <person name="Markowitz V."/>
            <person name="Eisen J.A."/>
            <person name="Hugenholtz P."/>
            <person name="Kyrpides N.C."/>
            <person name="Klenk H.P."/>
        </authorList>
    </citation>
    <scope>NUCLEOTIDE SEQUENCE [LARGE SCALE GENOMIC DNA]</scope>
    <source>
        <strain evidence="12">DSM 14365 / CIP 107738 / JCM 11303 / AJ 13395 / SMP-2</strain>
    </source>
</reference>
<dbReference type="Pfam" id="PF00005">
    <property type="entry name" value="ABC_tran"/>
    <property type="match status" value="1"/>
</dbReference>
<dbReference type="Gene3D" id="3.40.50.300">
    <property type="entry name" value="P-loop containing nucleotide triphosphate hydrolases"/>
    <property type="match status" value="1"/>
</dbReference>
<evidence type="ECO:0000256" key="3">
    <source>
        <dbReference type="ARBA" id="ARBA00022741"/>
    </source>
</evidence>
<dbReference type="eggNOG" id="COG1132">
    <property type="taxonomic scope" value="Bacteria"/>
</dbReference>
<dbReference type="CDD" id="cd18576">
    <property type="entry name" value="ABC_6TM_bac_exporter_ABCB8_10_like"/>
    <property type="match status" value="1"/>
</dbReference>
<dbReference type="GO" id="GO:0005524">
    <property type="term" value="F:ATP binding"/>
    <property type="evidence" value="ECO:0007669"/>
    <property type="project" value="UniProtKB-KW"/>
</dbReference>
<dbReference type="PANTHER" id="PTHR43394">
    <property type="entry name" value="ATP-DEPENDENT PERMEASE MDL1, MITOCHONDRIAL"/>
    <property type="match status" value="1"/>
</dbReference>
<protein>
    <submittedName>
        <fullName evidence="11">ABC transporter related protein</fullName>
    </submittedName>
</protein>
<evidence type="ECO:0000256" key="2">
    <source>
        <dbReference type="ARBA" id="ARBA00022692"/>
    </source>
</evidence>
<dbReference type="Gene3D" id="1.20.1560.10">
    <property type="entry name" value="ABC transporter type 1, transmembrane domain"/>
    <property type="match status" value="1"/>
</dbReference>
<feature type="transmembrane region" description="Helical" evidence="8">
    <location>
        <begin position="324"/>
        <end position="345"/>
    </location>
</feature>
<evidence type="ECO:0000256" key="4">
    <source>
        <dbReference type="ARBA" id="ARBA00022840"/>
    </source>
</evidence>
<dbReference type="STRING" id="502025.Hoch_0186"/>
<keyword evidence="5 8" id="KW-1133">Transmembrane helix</keyword>
<dbReference type="PROSITE" id="PS50893">
    <property type="entry name" value="ABC_TRANSPORTER_2"/>
    <property type="match status" value="1"/>
</dbReference>
<evidence type="ECO:0000256" key="1">
    <source>
        <dbReference type="ARBA" id="ARBA00004651"/>
    </source>
</evidence>
<comment type="subcellular location">
    <subcellularLocation>
        <location evidence="1">Cell membrane</location>
        <topology evidence="1">Multi-pass membrane protein</topology>
    </subcellularLocation>
</comment>
<dbReference type="FunFam" id="3.40.50.300:FF:000218">
    <property type="entry name" value="Multidrug ABC transporter ATP-binding protein"/>
    <property type="match status" value="1"/>
</dbReference>
<feature type="region of interest" description="Disordered" evidence="7">
    <location>
        <begin position="1"/>
        <end position="37"/>
    </location>
</feature>
<dbReference type="GO" id="GO:0016887">
    <property type="term" value="F:ATP hydrolysis activity"/>
    <property type="evidence" value="ECO:0007669"/>
    <property type="project" value="InterPro"/>
</dbReference>
<evidence type="ECO:0000313" key="11">
    <source>
        <dbReference type="EMBL" id="ACY12827.1"/>
    </source>
</evidence>
<dbReference type="InterPro" id="IPR003593">
    <property type="entry name" value="AAA+_ATPase"/>
</dbReference>
<organism evidence="11 12">
    <name type="scientific">Haliangium ochraceum (strain DSM 14365 / JCM 11303 / SMP-2)</name>
    <dbReference type="NCBI Taxonomy" id="502025"/>
    <lineage>
        <taxon>Bacteria</taxon>
        <taxon>Pseudomonadati</taxon>
        <taxon>Myxococcota</taxon>
        <taxon>Polyangia</taxon>
        <taxon>Haliangiales</taxon>
        <taxon>Kofleriaceae</taxon>
        <taxon>Haliangium</taxon>
    </lineage>
</organism>
<evidence type="ECO:0000259" key="10">
    <source>
        <dbReference type="PROSITE" id="PS50929"/>
    </source>
</evidence>
<sequence>MLAPMSETNHEQAPADAASADADSGAGGDSGAYTESGAPKRGGIKRLSELGRLVGLLRHYRGRFYLATIGLLISSGLGLVYPQAAKYAIDTGISGGSVEELNAVLGWLLVAFTVQALMIWVRHYLMSWLGERAVADLRSMVFDRLLTLSLGWFHERRTGELVGRLASDVTVVESVVGSDVSIALRNLVQLVGGVVLLFVVNAELTLYILMVVPPMTVGVVFFGRIIRRMSKAVQDRLAEVSGQVQESIGAIQTVQAFVREKRESEVYRGGVEAAFEQALSLARWRATFFSTVSLTFYFAVAAIIWIAGRAVVRGEISPGDLTAFLLYTGIVASSLGSIASLWGSLQRAVGATERLFAIIDTVPDIADHEVATALPSGGGAVHFERVAFHYPARPDKPVLSEIDLRIAPGETVALVGPSGAGKSTLTSLLFRFFDPVSGRVTFEGEDLRALRLSELRKAMALVAQEPVLFSGSVRQNIAYGDDTATQEDIEAAARDAHAHTFILGMPEGYDTPIGERGVKLSGGQRQRLAIARAILANPRVLVLDEATSNLDSESEALVQEALARLMDGRTTLVIAHRLSTVRDADRIVVLDDGKIVETGPHEALMAQDGVYRRLVEHQLLAET</sequence>
<name>D0LHG5_HALO1</name>
<dbReference type="Proteomes" id="UP000001880">
    <property type="component" value="Chromosome"/>
</dbReference>
<evidence type="ECO:0000256" key="6">
    <source>
        <dbReference type="ARBA" id="ARBA00023136"/>
    </source>
</evidence>
<dbReference type="EMBL" id="CP001804">
    <property type="protein sequence ID" value="ACY12827.1"/>
    <property type="molecule type" value="Genomic_DNA"/>
</dbReference>
<dbReference type="InterPro" id="IPR027417">
    <property type="entry name" value="P-loop_NTPase"/>
</dbReference>
<evidence type="ECO:0000259" key="9">
    <source>
        <dbReference type="PROSITE" id="PS50893"/>
    </source>
</evidence>
<feature type="transmembrane region" description="Helical" evidence="8">
    <location>
        <begin position="64"/>
        <end position="84"/>
    </location>
</feature>
<dbReference type="PROSITE" id="PS50929">
    <property type="entry name" value="ABC_TM1F"/>
    <property type="match status" value="1"/>
</dbReference>
<dbReference type="AlphaFoldDB" id="D0LHG5"/>
<keyword evidence="3" id="KW-0547">Nucleotide-binding</keyword>
<dbReference type="SMART" id="SM00382">
    <property type="entry name" value="AAA"/>
    <property type="match status" value="1"/>
</dbReference>
<dbReference type="HOGENOM" id="CLU_000604_84_3_7"/>
<evidence type="ECO:0000313" key="12">
    <source>
        <dbReference type="Proteomes" id="UP000001880"/>
    </source>
</evidence>
<accession>D0LHG5</accession>
<feature type="domain" description="ABC transporter" evidence="9">
    <location>
        <begin position="381"/>
        <end position="617"/>
    </location>
</feature>
<evidence type="ECO:0000256" key="5">
    <source>
        <dbReference type="ARBA" id="ARBA00022989"/>
    </source>
</evidence>
<feature type="transmembrane region" description="Helical" evidence="8">
    <location>
        <begin position="104"/>
        <end position="121"/>
    </location>
</feature>
<dbReference type="GO" id="GO:0005886">
    <property type="term" value="C:plasma membrane"/>
    <property type="evidence" value="ECO:0007669"/>
    <property type="project" value="UniProtKB-SubCell"/>
</dbReference>
<dbReference type="SUPFAM" id="SSF90123">
    <property type="entry name" value="ABC transporter transmembrane region"/>
    <property type="match status" value="1"/>
</dbReference>
<dbReference type="GO" id="GO:0090374">
    <property type="term" value="P:oligopeptide export from mitochondrion"/>
    <property type="evidence" value="ECO:0007669"/>
    <property type="project" value="TreeGrafter"/>
</dbReference>
<feature type="compositionally biased region" description="Low complexity" evidence="7">
    <location>
        <begin position="15"/>
        <end position="24"/>
    </location>
</feature>
<dbReference type="CDD" id="cd03249">
    <property type="entry name" value="ABC_MTABC3_MDL1_MDL2"/>
    <property type="match status" value="1"/>
</dbReference>
<proteinExistence type="predicted"/>
<feature type="domain" description="ABC transmembrane type-1" evidence="10">
    <location>
        <begin position="66"/>
        <end position="347"/>
    </location>
</feature>
<dbReference type="GO" id="GO:0015421">
    <property type="term" value="F:ABC-type oligopeptide transporter activity"/>
    <property type="evidence" value="ECO:0007669"/>
    <property type="project" value="TreeGrafter"/>
</dbReference>
<dbReference type="Pfam" id="PF00664">
    <property type="entry name" value="ABC_membrane"/>
    <property type="match status" value="1"/>
</dbReference>
<keyword evidence="4" id="KW-0067">ATP-binding</keyword>
<feature type="transmembrane region" description="Helical" evidence="8">
    <location>
        <begin position="288"/>
        <end position="312"/>
    </location>
</feature>
<gene>
    <name evidence="11" type="ordered locus">Hoch_0186</name>
</gene>
<dbReference type="KEGG" id="hoh:Hoch_0186"/>
<keyword evidence="2 8" id="KW-0812">Transmembrane</keyword>
<feature type="transmembrane region" description="Helical" evidence="8">
    <location>
        <begin position="182"/>
        <end position="200"/>
    </location>
</feature>
<dbReference type="InterPro" id="IPR036640">
    <property type="entry name" value="ABC1_TM_sf"/>
</dbReference>
<dbReference type="InterPro" id="IPR017871">
    <property type="entry name" value="ABC_transporter-like_CS"/>
</dbReference>
<dbReference type="PANTHER" id="PTHR43394:SF1">
    <property type="entry name" value="ATP-BINDING CASSETTE SUB-FAMILY B MEMBER 10, MITOCHONDRIAL"/>
    <property type="match status" value="1"/>
</dbReference>
<feature type="transmembrane region" description="Helical" evidence="8">
    <location>
        <begin position="206"/>
        <end position="226"/>
    </location>
</feature>
<keyword evidence="6 8" id="KW-0472">Membrane</keyword>
<evidence type="ECO:0000256" key="8">
    <source>
        <dbReference type="SAM" id="Phobius"/>
    </source>
</evidence>
<dbReference type="InterPro" id="IPR003439">
    <property type="entry name" value="ABC_transporter-like_ATP-bd"/>
</dbReference>
<dbReference type="SUPFAM" id="SSF52540">
    <property type="entry name" value="P-loop containing nucleoside triphosphate hydrolases"/>
    <property type="match status" value="1"/>
</dbReference>
<dbReference type="InterPro" id="IPR039421">
    <property type="entry name" value="Type_1_exporter"/>
</dbReference>